<evidence type="ECO:0000259" key="8">
    <source>
        <dbReference type="Pfam" id="PF16213"/>
    </source>
</evidence>
<dbReference type="SUPFAM" id="SSF48371">
    <property type="entry name" value="ARM repeat"/>
    <property type="match status" value="1"/>
</dbReference>
<dbReference type="InterPro" id="IPR016024">
    <property type="entry name" value="ARM-type_fold"/>
</dbReference>
<dbReference type="Proteomes" id="UP000785200">
    <property type="component" value="Unassembled WGS sequence"/>
</dbReference>
<evidence type="ECO:0000256" key="2">
    <source>
        <dbReference type="ARBA" id="ARBA00022448"/>
    </source>
</evidence>
<reference evidence="9" key="1">
    <citation type="submission" date="2019-07" db="EMBL/GenBank/DDBJ databases">
        <title>Hyphodiscus hymeniophilus genome sequencing and assembly.</title>
        <authorList>
            <person name="Kramer G."/>
            <person name="Nodwell J."/>
        </authorList>
    </citation>
    <scope>NUCLEOTIDE SEQUENCE</scope>
    <source>
        <strain evidence="9">ATCC 34498</strain>
    </source>
</reference>
<dbReference type="Pfam" id="PF12783">
    <property type="entry name" value="Sec7-like_HUS"/>
    <property type="match status" value="1"/>
</dbReference>
<feature type="region of interest" description="Disordered" evidence="5">
    <location>
        <begin position="464"/>
        <end position="503"/>
    </location>
</feature>
<name>A0A9P7AXH6_9HELO</name>
<evidence type="ECO:0000259" key="6">
    <source>
        <dbReference type="Pfam" id="PF12783"/>
    </source>
</evidence>
<evidence type="ECO:0000256" key="5">
    <source>
        <dbReference type="SAM" id="MobiDB-lite"/>
    </source>
</evidence>
<comment type="similarity">
    <text evidence="1">Belongs to the MON2 family.</text>
</comment>
<dbReference type="InterPro" id="IPR032817">
    <property type="entry name" value="Mon2_C"/>
</dbReference>
<dbReference type="GO" id="GO:0005794">
    <property type="term" value="C:Golgi apparatus"/>
    <property type="evidence" value="ECO:0007669"/>
    <property type="project" value="UniProtKB-ARBA"/>
</dbReference>
<keyword evidence="10" id="KW-1185">Reference proteome</keyword>
<dbReference type="PANTHER" id="PTHR10663">
    <property type="entry name" value="GUANYL-NUCLEOTIDE EXCHANGE FACTOR"/>
    <property type="match status" value="1"/>
</dbReference>
<evidence type="ECO:0000256" key="4">
    <source>
        <dbReference type="SAM" id="Coils"/>
    </source>
</evidence>
<keyword evidence="3" id="KW-0653">Protein transport</keyword>
<dbReference type="Pfam" id="PF16206">
    <property type="entry name" value="Mon2_C"/>
    <property type="match status" value="1"/>
</dbReference>
<comment type="caution">
    <text evidence="9">The sequence shown here is derived from an EMBL/GenBank/DDBJ whole genome shotgun (WGS) entry which is preliminary data.</text>
</comment>
<dbReference type="Pfam" id="PF16213">
    <property type="entry name" value="DCB"/>
    <property type="match status" value="1"/>
</dbReference>
<dbReference type="PANTHER" id="PTHR10663:SF333">
    <property type="entry name" value="PROTEIN MON2 HOMOLOG"/>
    <property type="match status" value="1"/>
</dbReference>
<protein>
    <submittedName>
        <fullName evidence="9">Mon2</fullName>
    </submittedName>
</protein>
<sequence length="1678" mass="183503">MTAQILASEIANLIQESKRKHSELRNAAERSLDELKALRSTSEAQIAAACGTKNVKFTGIAVVCLQRLVVARGLPRSKLREVLEALREATSAGLDVQLKILQALPSLLQNYAEDLKGELLAASLNICTILQASKNGIVNNTAAATLQQLVVSVFDKVLAEDKIALEVPTVGEAPSGDGSVQLRAAALDAYRVFNDICLLTESQKPKFLRSAGIPQTFGLELIESVLTNHAEIFLSHPEQANILRMRVMPFIISSLSEKLNFAVTVRVVRILYTLLRKHLSILSSEGEMALGLLTHMLDQDTALWKRSLCMEVLRGIFAEAALIRRIFAMYDANEGRKSILRDLVAAFVRISTEKPSLIGLGAQSSIPVVNQSNNGGSDQAMLEASGVPGIISSSVSSGEPSAGISTQWSTMRVPCIDQLDKSDPPPIPDSYIYSLTLACISGFSEGLAKFILPLTVPDRLRRKVTRQSETVDSKASESGAETPEPTRASIERHPSFKKNPLPTNPLSLRDHPLFEEVKICAGIVDECWPAVLATCSTFLYAALDSEYYHGLVRSFQKFTHVAGLLRLATPRDAFLTTLGKAAVPPNVLTASTSQAPTPTTPTTENSSMFSNARGLLSVDNLVGHASMNERGRQGSFDVGTSSLNTRNLLCLRALLNLGIALGPTLDSAWVIILGTLQQADLVLFSSSKSTRTPAVTQKSENQMTSDGSTLLANFGTEIKAVETAASRLLESTVDFPNPMFLEVVSALCKLLGNETVPKQPETPVGSVPLSPDARRPSYAHRRITSINAAPVTQNQEDLFALAKLGDIASINIDRLMTSDPESSGWTVLTSELITAASSSHSASSVRSRAAEILVHLVLESASATLQMPDGPRSVVQLRLLQAFSRALEPLQSDDREKSVAIHTTDIDVHKIILEGLKSILEQCGETFITGWEIPFEIIGSVFVENNIPDDSSIKTTKSFSTRSARLIRSSFSSLQLICSDFLSSLPNSCFLILVDTLYHFCTQDDDLNISLTTVTFFWVLSDFISGRTSSFSISPELISGSNDQSLIEIASGNDRGVSDAALWMLLLLRLTTVTADERLELRNSAIQTLLRIFDAYGDQLSPEAWSMCLQSVIFKLLSSIENQLHVEHDSEMSVSGGDRIGWHETTVVVLTGITNLLANYLDVLSKHSSFAQSWKTLLRHLTTLLDFKVLHINTAVFKSLRQILSKGNAKNSGSANFDPSSIDLAWDLWSKSLPIVTSDRSNKRFDNQDYLLAYVSALPEIYRLVESDLDGDRVQRMLTLLRQALQQASSAGYTADIEYLTPLQTQVLASIKMIRTDIDGIPAALIGQVAEFIALAFEPREPPSDVQRPTYVALSKASMTLSENLILAHSSNNHIYTSGAVSTTLTALAKPIVLKYTFPITTKSISPWRQATTSALAILKAILPVIGKEELEESVTRSIWSSVVTIANGITTADCQDIPETISVKDDQDFDITSFLILRELITPALGCQGIADKTRRSYTDSLFHMSLIHRPQADELPQVHQELLATLYQPRKGRTIDPMPSPRSKMSYICFDELVSLVSLHDSTEPRIKLAQAAAPYLILRAGLTLRAYIADQPLRGRMPQPLSQRRELLYILKALVKLRCEPEAIPDTAGVDSESKKHLHRLYPLLAKAVRAAARDQEVLEWIGKALDEVGMEFGL</sequence>
<dbReference type="InterPro" id="IPR032691">
    <property type="entry name" value="Mon2/Sec7/BIG1-like_HUS"/>
</dbReference>
<dbReference type="EMBL" id="VNKQ01000007">
    <property type="protein sequence ID" value="KAG0649633.1"/>
    <property type="molecule type" value="Genomic_DNA"/>
</dbReference>
<feature type="coiled-coil region" evidence="4">
    <location>
        <begin position="10"/>
        <end position="45"/>
    </location>
</feature>
<dbReference type="InterPro" id="IPR032629">
    <property type="entry name" value="DCB_dom"/>
</dbReference>
<dbReference type="GO" id="GO:0015031">
    <property type="term" value="P:protein transport"/>
    <property type="evidence" value="ECO:0007669"/>
    <property type="project" value="UniProtKB-KW"/>
</dbReference>
<proteinExistence type="inferred from homology"/>
<feature type="domain" description="Mon2/Sec7/BIG1-like HUS" evidence="6">
    <location>
        <begin position="186"/>
        <end position="339"/>
    </location>
</feature>
<organism evidence="9 10">
    <name type="scientific">Hyphodiscus hymeniophilus</name>
    <dbReference type="NCBI Taxonomy" id="353542"/>
    <lineage>
        <taxon>Eukaryota</taxon>
        <taxon>Fungi</taxon>
        <taxon>Dikarya</taxon>
        <taxon>Ascomycota</taxon>
        <taxon>Pezizomycotina</taxon>
        <taxon>Leotiomycetes</taxon>
        <taxon>Helotiales</taxon>
        <taxon>Hyphodiscaceae</taxon>
        <taxon>Hyphodiscus</taxon>
    </lineage>
</organism>
<feature type="domain" description="Mon2/Sec7/BIG1-like dimerisation and cyclophilin-binding" evidence="8">
    <location>
        <begin position="4"/>
        <end position="161"/>
    </location>
</feature>
<evidence type="ECO:0000256" key="1">
    <source>
        <dbReference type="ARBA" id="ARBA00008144"/>
    </source>
</evidence>
<keyword evidence="2" id="KW-0813">Transport</keyword>
<evidence type="ECO:0000256" key="3">
    <source>
        <dbReference type="ARBA" id="ARBA00022927"/>
    </source>
</evidence>
<accession>A0A9P7AXH6</accession>
<evidence type="ECO:0000259" key="7">
    <source>
        <dbReference type="Pfam" id="PF16206"/>
    </source>
</evidence>
<gene>
    <name evidence="9" type="ORF">D0Z07_3663</name>
</gene>
<dbReference type="OrthoDB" id="294853at2759"/>
<evidence type="ECO:0000313" key="10">
    <source>
        <dbReference type="Proteomes" id="UP000785200"/>
    </source>
</evidence>
<keyword evidence="4" id="KW-0175">Coiled coil</keyword>
<feature type="domain" description="Mon2 C-terminal" evidence="7">
    <location>
        <begin position="980"/>
        <end position="1208"/>
    </location>
</feature>
<evidence type="ECO:0000313" key="9">
    <source>
        <dbReference type="EMBL" id="KAG0649633.1"/>
    </source>
</evidence>